<feature type="region of interest" description="Disordered" evidence="7">
    <location>
        <begin position="237"/>
        <end position="319"/>
    </location>
</feature>
<feature type="region of interest" description="Disordered" evidence="7">
    <location>
        <begin position="348"/>
        <end position="429"/>
    </location>
</feature>
<dbReference type="OrthoDB" id="303614at2759"/>
<evidence type="ECO:0000256" key="6">
    <source>
        <dbReference type="PROSITE-ProRule" id="PRU00169"/>
    </source>
</evidence>
<evidence type="ECO:0000256" key="7">
    <source>
        <dbReference type="SAM" id="MobiDB-lite"/>
    </source>
</evidence>
<dbReference type="GO" id="GO:0000155">
    <property type="term" value="F:phosphorelay sensor kinase activity"/>
    <property type="evidence" value="ECO:0007669"/>
    <property type="project" value="InterPro"/>
</dbReference>
<evidence type="ECO:0000256" key="4">
    <source>
        <dbReference type="ARBA" id="ARBA00022679"/>
    </source>
</evidence>
<dbReference type="PANTHER" id="PTHR43047:SF72">
    <property type="entry name" value="OSMOSENSING HISTIDINE PROTEIN KINASE SLN1"/>
    <property type="match status" value="1"/>
</dbReference>
<feature type="region of interest" description="Disordered" evidence="7">
    <location>
        <begin position="1052"/>
        <end position="1112"/>
    </location>
</feature>
<feature type="compositionally biased region" description="Basic and acidic residues" evidence="7">
    <location>
        <begin position="395"/>
        <end position="405"/>
    </location>
</feature>
<dbReference type="AlphaFoldDB" id="A0A6A6WKI4"/>
<protein>
    <recommendedName>
        <fullName evidence="2">histidine kinase</fullName>
        <ecNumber evidence="2">2.7.13.3</ecNumber>
    </recommendedName>
</protein>
<dbReference type="RefSeq" id="XP_033605112.1">
    <property type="nucleotide sequence ID" value="XM_033750027.1"/>
</dbReference>
<feature type="region of interest" description="Disordered" evidence="7">
    <location>
        <begin position="447"/>
        <end position="472"/>
    </location>
</feature>
<dbReference type="PANTHER" id="PTHR43047">
    <property type="entry name" value="TWO-COMPONENT HISTIDINE PROTEIN KINASE"/>
    <property type="match status" value="1"/>
</dbReference>
<keyword evidence="4" id="KW-0808">Transferase</keyword>
<dbReference type="InterPro" id="IPR001789">
    <property type="entry name" value="Sig_transdc_resp-reg_receiver"/>
</dbReference>
<proteinExistence type="predicted"/>
<keyword evidence="5" id="KW-0418">Kinase</keyword>
<feature type="compositionally biased region" description="Polar residues" evidence="7">
    <location>
        <begin position="237"/>
        <end position="305"/>
    </location>
</feature>
<dbReference type="InterPro" id="IPR004358">
    <property type="entry name" value="Sig_transdc_His_kin-like_C"/>
</dbReference>
<dbReference type="InterPro" id="IPR036890">
    <property type="entry name" value="HATPase_C_sf"/>
</dbReference>
<evidence type="ECO:0000313" key="11">
    <source>
        <dbReference type="Proteomes" id="UP000799437"/>
    </source>
</evidence>
<dbReference type="SUPFAM" id="SSF55781">
    <property type="entry name" value="GAF domain-like"/>
    <property type="match status" value="1"/>
</dbReference>
<evidence type="ECO:0000259" key="9">
    <source>
        <dbReference type="PROSITE" id="PS50110"/>
    </source>
</evidence>
<dbReference type="GO" id="GO:0009927">
    <property type="term" value="F:histidine phosphotransfer kinase activity"/>
    <property type="evidence" value="ECO:0007669"/>
    <property type="project" value="TreeGrafter"/>
</dbReference>
<evidence type="ECO:0000256" key="5">
    <source>
        <dbReference type="ARBA" id="ARBA00022777"/>
    </source>
</evidence>
<dbReference type="SUPFAM" id="SSF55874">
    <property type="entry name" value="ATPase domain of HSP90 chaperone/DNA topoisomerase II/histidine kinase"/>
    <property type="match status" value="1"/>
</dbReference>
<evidence type="ECO:0000256" key="2">
    <source>
        <dbReference type="ARBA" id="ARBA00012438"/>
    </source>
</evidence>
<dbReference type="InterPro" id="IPR003661">
    <property type="entry name" value="HisK_dim/P_dom"/>
</dbReference>
<dbReference type="SMART" id="SM00387">
    <property type="entry name" value="HATPase_c"/>
    <property type="match status" value="1"/>
</dbReference>
<evidence type="ECO:0000256" key="3">
    <source>
        <dbReference type="ARBA" id="ARBA00022553"/>
    </source>
</evidence>
<dbReference type="CDD" id="cd00082">
    <property type="entry name" value="HisKA"/>
    <property type="match status" value="1"/>
</dbReference>
<dbReference type="Pfam" id="PF02518">
    <property type="entry name" value="HATPase_c"/>
    <property type="match status" value="1"/>
</dbReference>
<keyword evidence="3 6" id="KW-0597">Phosphoprotein</keyword>
<comment type="catalytic activity">
    <reaction evidence="1">
        <text>ATP + protein L-histidine = ADP + protein N-phospho-L-histidine.</text>
        <dbReference type="EC" id="2.7.13.3"/>
    </reaction>
</comment>
<dbReference type="SMART" id="SM00448">
    <property type="entry name" value="REC"/>
    <property type="match status" value="1"/>
</dbReference>
<dbReference type="CDD" id="cd17546">
    <property type="entry name" value="REC_hyHK_CKI1_RcsC-like"/>
    <property type="match status" value="1"/>
</dbReference>
<dbReference type="SUPFAM" id="SSF52172">
    <property type="entry name" value="CheY-like"/>
    <property type="match status" value="1"/>
</dbReference>
<dbReference type="EMBL" id="ML996565">
    <property type="protein sequence ID" value="KAF2762661.1"/>
    <property type="molecule type" value="Genomic_DNA"/>
</dbReference>
<dbReference type="GO" id="GO:0005886">
    <property type="term" value="C:plasma membrane"/>
    <property type="evidence" value="ECO:0007669"/>
    <property type="project" value="TreeGrafter"/>
</dbReference>
<evidence type="ECO:0000256" key="1">
    <source>
        <dbReference type="ARBA" id="ARBA00000085"/>
    </source>
</evidence>
<dbReference type="InterPro" id="IPR011006">
    <property type="entry name" value="CheY-like_superfamily"/>
</dbReference>
<dbReference type="PROSITE" id="PS50109">
    <property type="entry name" value="HIS_KIN"/>
    <property type="match status" value="1"/>
</dbReference>
<sequence length="1241" mass="136707">MHSHSALSESATERELLKYLPPVYFRAHHQDHIPISSTDLALNAFAQLGALRLNASRCYISLFDRNYQYVIAESSKTLSTQNDAVHDTGDELWLGQTRIPRHAGPCSLLVDRAATQSRNGKLESHMNVVPDTHASNTFQGQAFLPGLNDWIRFYANVLLVSPRGAIIGAYAVLDDKPHDPLSHSELQYLGDMAKTVMDHLVLSRTREENRRMGKMMTGIGQFLGGYAGLNAARSDTYGNTVTPQYRQSRPQPSNDYFSYQKQPNHDQSLSNPGQCSPQHSSTSNKSNNLPFTPAQDASTPNTMASTPAPGSEASGSDIQGTFSRAANIIRESMDMDGVMFFDASINSHGGLLRTDDSTSSDMSNKEDSKGNSSTEDSESRDSNRSTMCKILGYSELRKSRQHEDEMPQTPVETPDESTERTLHLPPRLREKDLQALLRRYAHGRIINFDRDGKPSSGSSDGEGPNTSATDKEAENMMEANAAKKRRKKASSASCDAIVGTAVPGARGVAFIPIWDAHQERWYAGGLIWSTRADQLLITSEHLTFLKAMASTIMTEVARVNALRSDRIKADVLRSISHELRSPLHGILGSVDLLEGSARSAFEVDMMHSIETCGKTLLDTLDHLLDYTKVNRTLHLRKHGARLASETGSRSMVASTERAIRLDLITEEVVAAVSSGFAAQKRSSAQTSTSEKTGRGLDTSAEYPKNFALDDLTVILDIDKSVDAAFLTSAGAWRRIVMNIFANSLKYTERGYVKIRLVAKAARNSTQKKLVLTVTDSGRGMSEEYLRHRIFMPFSQEDNLSSGTGLGLSIVKQIVDSCKGRIAIESKQDVGTKVTVSISMLQCAIKDIGSDGRNGSLDDYAIVSGRTQEKTVCLLDRGWSMSGESKIPRESLSAMITSLRQTCTEWYGMHFHLESESHDRIHDVYLAIESSSVVETDINRLLDHTFLTVPSSKQKPILIAFCQSSVSRKEALDPLREKHRDTVVLEYVNLPCGVYRLGKALSVCLKRQNEEMSKGGRPFFNPVQTVIRIDTIPTKLPESMEHAQPYNDLSNITEESTTRPLPPHTFEPASSTTANKEINTNPDSPFVPKTTPFNSPSTLNPSSPTSPSSTPPQTFLLVDDNPINLRLLVAVMKRKSAPHITATNGQNAVDLYRADPTACRVILMDISMPVLDGLAATRQIRQLEKQRDLPKCHIIMVTGLASEEVQREADASGADGYMVKPVRWKELERVLGEIEGAAEDGG</sequence>
<dbReference type="Gene3D" id="1.10.287.130">
    <property type="match status" value="1"/>
</dbReference>
<dbReference type="PRINTS" id="PR00344">
    <property type="entry name" value="BCTRLSENSOR"/>
</dbReference>
<dbReference type="Gene3D" id="3.30.450.40">
    <property type="match status" value="1"/>
</dbReference>
<evidence type="ECO:0000313" key="10">
    <source>
        <dbReference type="EMBL" id="KAF2762661.1"/>
    </source>
</evidence>
<dbReference type="Gene3D" id="3.30.565.10">
    <property type="entry name" value="Histidine kinase-like ATPase, C-terminal domain"/>
    <property type="match status" value="1"/>
</dbReference>
<gene>
    <name evidence="10" type="ORF">EJ05DRAFT_8703</name>
</gene>
<dbReference type="InterPro" id="IPR029016">
    <property type="entry name" value="GAF-like_dom_sf"/>
</dbReference>
<dbReference type="SUPFAM" id="SSF47384">
    <property type="entry name" value="Homodimeric domain of signal transducing histidine kinase"/>
    <property type="match status" value="1"/>
</dbReference>
<dbReference type="Gene3D" id="3.40.50.2300">
    <property type="match status" value="1"/>
</dbReference>
<dbReference type="GeneID" id="54491081"/>
<name>A0A6A6WKI4_9PEZI</name>
<reference evidence="10" key="1">
    <citation type="journal article" date="2020" name="Stud. Mycol.">
        <title>101 Dothideomycetes genomes: a test case for predicting lifestyles and emergence of pathogens.</title>
        <authorList>
            <person name="Haridas S."/>
            <person name="Albert R."/>
            <person name="Binder M."/>
            <person name="Bloem J."/>
            <person name="Labutti K."/>
            <person name="Salamov A."/>
            <person name="Andreopoulos B."/>
            <person name="Baker S."/>
            <person name="Barry K."/>
            <person name="Bills G."/>
            <person name="Bluhm B."/>
            <person name="Cannon C."/>
            <person name="Castanera R."/>
            <person name="Culley D."/>
            <person name="Daum C."/>
            <person name="Ezra D."/>
            <person name="Gonzalez J."/>
            <person name="Henrissat B."/>
            <person name="Kuo A."/>
            <person name="Liang C."/>
            <person name="Lipzen A."/>
            <person name="Lutzoni F."/>
            <person name="Magnuson J."/>
            <person name="Mondo S."/>
            <person name="Nolan M."/>
            <person name="Ohm R."/>
            <person name="Pangilinan J."/>
            <person name="Park H.-J."/>
            <person name="Ramirez L."/>
            <person name="Alfaro M."/>
            <person name="Sun H."/>
            <person name="Tritt A."/>
            <person name="Yoshinaga Y."/>
            <person name="Zwiers L.-H."/>
            <person name="Turgeon B."/>
            <person name="Goodwin S."/>
            <person name="Spatafora J."/>
            <person name="Crous P."/>
            <person name="Grigoriev I."/>
        </authorList>
    </citation>
    <scope>NUCLEOTIDE SEQUENCE</scope>
    <source>
        <strain evidence="10">CBS 121739</strain>
    </source>
</reference>
<feature type="compositionally biased region" description="Polar residues" evidence="7">
    <location>
        <begin position="455"/>
        <end position="468"/>
    </location>
</feature>
<dbReference type="Pfam" id="PF00512">
    <property type="entry name" value="HisKA"/>
    <property type="match status" value="1"/>
</dbReference>
<feature type="compositionally biased region" description="Polar residues" evidence="7">
    <location>
        <begin position="1067"/>
        <end position="1082"/>
    </location>
</feature>
<feature type="domain" description="Response regulatory" evidence="9">
    <location>
        <begin position="1113"/>
        <end position="1234"/>
    </location>
</feature>
<organism evidence="10 11">
    <name type="scientific">Pseudovirgaria hyperparasitica</name>
    <dbReference type="NCBI Taxonomy" id="470096"/>
    <lineage>
        <taxon>Eukaryota</taxon>
        <taxon>Fungi</taxon>
        <taxon>Dikarya</taxon>
        <taxon>Ascomycota</taxon>
        <taxon>Pezizomycotina</taxon>
        <taxon>Dothideomycetes</taxon>
        <taxon>Dothideomycetes incertae sedis</taxon>
        <taxon>Acrospermales</taxon>
        <taxon>Acrospermaceae</taxon>
        <taxon>Pseudovirgaria</taxon>
    </lineage>
</organism>
<feature type="compositionally biased region" description="Basic and acidic residues" evidence="7">
    <location>
        <begin position="417"/>
        <end position="429"/>
    </location>
</feature>
<dbReference type="InterPro" id="IPR005467">
    <property type="entry name" value="His_kinase_dom"/>
</dbReference>
<dbReference type="InterPro" id="IPR003594">
    <property type="entry name" value="HATPase_dom"/>
</dbReference>
<keyword evidence="11" id="KW-1185">Reference proteome</keyword>
<dbReference type="EC" id="2.7.13.3" evidence="2"/>
<feature type="domain" description="Histidine kinase" evidence="8">
    <location>
        <begin position="574"/>
        <end position="841"/>
    </location>
</feature>
<feature type="modified residue" description="4-aspartylphosphate" evidence="6">
    <location>
        <position position="1164"/>
    </location>
</feature>
<feature type="compositionally biased region" description="Low complexity" evidence="7">
    <location>
        <begin position="1089"/>
        <end position="1112"/>
    </location>
</feature>
<evidence type="ECO:0000259" key="8">
    <source>
        <dbReference type="PROSITE" id="PS50109"/>
    </source>
</evidence>
<dbReference type="InterPro" id="IPR036097">
    <property type="entry name" value="HisK_dim/P_sf"/>
</dbReference>
<dbReference type="Pfam" id="PF00072">
    <property type="entry name" value="Response_reg"/>
    <property type="match status" value="1"/>
</dbReference>
<dbReference type="Proteomes" id="UP000799437">
    <property type="component" value="Unassembled WGS sequence"/>
</dbReference>
<dbReference type="SMART" id="SM00388">
    <property type="entry name" value="HisKA"/>
    <property type="match status" value="1"/>
</dbReference>
<dbReference type="PROSITE" id="PS50110">
    <property type="entry name" value="RESPONSE_REGULATORY"/>
    <property type="match status" value="1"/>
</dbReference>
<accession>A0A6A6WKI4</accession>